<evidence type="ECO:0000313" key="4">
    <source>
        <dbReference type="EMBL" id="MBW7453444.1"/>
    </source>
</evidence>
<proteinExistence type="predicted"/>
<dbReference type="InterPro" id="IPR036291">
    <property type="entry name" value="NAD(P)-bd_dom_sf"/>
</dbReference>
<dbReference type="SUPFAM" id="SSF55347">
    <property type="entry name" value="Glyceraldehyde-3-phosphate dehydrogenase-like, C-terminal domain"/>
    <property type="match status" value="1"/>
</dbReference>
<dbReference type="InterPro" id="IPR055080">
    <property type="entry name" value="Gal80p-like_C"/>
</dbReference>
<dbReference type="Pfam" id="PF22685">
    <property type="entry name" value="Gal80p_C-like"/>
    <property type="match status" value="1"/>
</dbReference>
<comment type="caution">
    <text evidence="4">The sequence shown here is derived from an EMBL/GenBank/DDBJ whole genome shotgun (WGS) entry which is preliminary data.</text>
</comment>
<dbReference type="SUPFAM" id="SSF51735">
    <property type="entry name" value="NAD(P)-binding Rossmann-fold domains"/>
    <property type="match status" value="1"/>
</dbReference>
<protein>
    <submittedName>
        <fullName evidence="4">Gfo/Idh/MocA family oxidoreductase</fullName>
    </submittedName>
</protein>
<gene>
    <name evidence="4" type="ORF">K0U00_05265</name>
</gene>
<reference evidence="4 5" key="1">
    <citation type="submission" date="2021-07" db="EMBL/GenBank/DDBJ databases">
        <title>Paenibacillus radiodurans sp. nov., isolated from the southeastern edge of Tengger Desert.</title>
        <authorList>
            <person name="Zhang G."/>
        </authorList>
    </citation>
    <scope>NUCLEOTIDE SEQUENCE [LARGE SCALE GENOMIC DNA]</scope>
    <source>
        <strain evidence="4 5">CCM 7311</strain>
    </source>
</reference>
<feature type="domain" description="Gal80p-like C-terminal" evidence="3">
    <location>
        <begin position="135"/>
        <end position="273"/>
    </location>
</feature>
<keyword evidence="5" id="KW-1185">Reference proteome</keyword>
<feature type="domain" description="Gfo/Idh/MocA-like oxidoreductase N-terminal" evidence="2">
    <location>
        <begin position="6"/>
        <end position="123"/>
    </location>
</feature>
<dbReference type="RefSeq" id="WP_210045339.1">
    <property type="nucleotide sequence ID" value="NZ_JBHLVU010000010.1"/>
</dbReference>
<dbReference type="Gene3D" id="3.30.360.10">
    <property type="entry name" value="Dihydrodipicolinate Reductase, domain 2"/>
    <property type="match status" value="1"/>
</dbReference>
<dbReference type="InterPro" id="IPR000683">
    <property type="entry name" value="Gfo/Idh/MocA-like_OxRdtase_N"/>
</dbReference>
<name>A0ABS7BXR7_9BACL</name>
<sequence>MSNNKVRVGIIGGSINNGWAKGTHIPSIQQLPELELAAVSTSRMESAEESAREFNAAHAFANANDLSQHSDVDMVVVSVKVVEHYDAVKAAASAGKHVYSEWPLGSSTAEAIDMQKLAEANHIHNTVGLQARQAPEINYLKDLIAEGYVGKVLSVNLRAYTEVMGGTGFSSSRYVFDKTAGGNLLAIYGGHSLDALTYILGDFTELSAALENQYNQAEVIGTGEIVEKTSDDQILIHGKLNSGAMASVHIQGGVKQPGLYLEVYGDKGMLVLQNAKGSIQMGPYKLSGAHQTEEEPKASLKELTVPDSYRWVPDGINNQGGPVINVAQALRKFAKDIQEGTFRMPTFADAVKVHQLLDTIEKAANTGERQYL</sequence>
<dbReference type="PANTHER" id="PTHR43818">
    <property type="entry name" value="BCDNA.GH03377"/>
    <property type="match status" value="1"/>
</dbReference>
<dbReference type="EMBL" id="JAHZIK010000074">
    <property type="protein sequence ID" value="MBW7453444.1"/>
    <property type="molecule type" value="Genomic_DNA"/>
</dbReference>
<dbReference type="PANTHER" id="PTHR43818:SF11">
    <property type="entry name" value="BCDNA.GH03377"/>
    <property type="match status" value="1"/>
</dbReference>
<evidence type="ECO:0000313" key="5">
    <source>
        <dbReference type="Proteomes" id="UP001519887"/>
    </source>
</evidence>
<organism evidence="4 5">
    <name type="scientific">Paenibacillus sepulcri</name>
    <dbReference type="NCBI Taxonomy" id="359917"/>
    <lineage>
        <taxon>Bacteria</taxon>
        <taxon>Bacillati</taxon>
        <taxon>Bacillota</taxon>
        <taxon>Bacilli</taxon>
        <taxon>Bacillales</taxon>
        <taxon>Paenibacillaceae</taxon>
        <taxon>Paenibacillus</taxon>
    </lineage>
</organism>
<accession>A0ABS7BXR7</accession>
<evidence type="ECO:0000259" key="3">
    <source>
        <dbReference type="Pfam" id="PF22685"/>
    </source>
</evidence>
<keyword evidence="1" id="KW-0560">Oxidoreductase</keyword>
<dbReference type="Gene3D" id="3.40.50.720">
    <property type="entry name" value="NAD(P)-binding Rossmann-like Domain"/>
    <property type="match status" value="1"/>
</dbReference>
<evidence type="ECO:0000259" key="2">
    <source>
        <dbReference type="Pfam" id="PF01408"/>
    </source>
</evidence>
<evidence type="ECO:0000256" key="1">
    <source>
        <dbReference type="ARBA" id="ARBA00023002"/>
    </source>
</evidence>
<dbReference type="InterPro" id="IPR050463">
    <property type="entry name" value="Gfo/Idh/MocA_oxidrdct_glycsds"/>
</dbReference>
<dbReference type="Pfam" id="PF01408">
    <property type="entry name" value="GFO_IDH_MocA"/>
    <property type="match status" value="1"/>
</dbReference>
<dbReference type="Proteomes" id="UP001519887">
    <property type="component" value="Unassembled WGS sequence"/>
</dbReference>